<sequence>MKYSFIQPRKKPIWTLFDKTWFALFIFGISFILFIYFIYLFKVSFISNSIENKKQEIILKENQISKNEDLYKILLNQSYMANNFYTQNQYIKESLKNILDMVIQTNAITLDNLEQNKYSLKLSGITPTKEMFILLLETPLKSVFDESHTNYYKLNNGWYRFISINTKIGNNNER</sequence>
<organism evidence="2 3">
    <name type="scientific">Campylobacter novaezeelandiae</name>
    <dbReference type="NCBI Taxonomy" id="2267891"/>
    <lineage>
        <taxon>Bacteria</taxon>
        <taxon>Pseudomonadati</taxon>
        <taxon>Campylobacterota</taxon>
        <taxon>Epsilonproteobacteria</taxon>
        <taxon>Campylobacterales</taxon>
        <taxon>Campylobacteraceae</taxon>
        <taxon>Campylobacter</taxon>
    </lineage>
</organism>
<keyword evidence="1" id="KW-0472">Membrane</keyword>
<protein>
    <recommendedName>
        <fullName evidence="4">Fimbrial assembly protein</fullName>
    </recommendedName>
</protein>
<feature type="transmembrane region" description="Helical" evidence="1">
    <location>
        <begin position="21"/>
        <end position="41"/>
    </location>
</feature>
<reference evidence="2 3" key="1">
    <citation type="submission" date="2018-07" db="EMBL/GenBank/DDBJ databases">
        <title>Campylobacter zealandensis sp. nov., isolated from birds and water in New Zealand.</title>
        <authorList>
            <person name="Wilkinson D.A."/>
            <person name="Biggs P.J."/>
            <person name="French N.P."/>
            <person name="Midwinter A.C."/>
        </authorList>
    </citation>
    <scope>NUCLEOTIDE SEQUENCE [LARGE SCALE GENOMIC DNA]</scope>
    <source>
        <strain evidence="2 3">B423b</strain>
    </source>
</reference>
<dbReference type="AlphaFoldDB" id="A0A4Q9JUP6"/>
<accession>A0A4Q9JUP6</accession>
<evidence type="ECO:0000313" key="3">
    <source>
        <dbReference type="Proteomes" id="UP000292583"/>
    </source>
</evidence>
<dbReference type="Proteomes" id="UP000292583">
    <property type="component" value="Unassembled WGS sequence"/>
</dbReference>
<dbReference type="EMBL" id="QPGR01000004">
    <property type="protein sequence ID" value="TBR81473.1"/>
    <property type="molecule type" value="Genomic_DNA"/>
</dbReference>
<evidence type="ECO:0000256" key="1">
    <source>
        <dbReference type="SAM" id="Phobius"/>
    </source>
</evidence>
<comment type="caution">
    <text evidence="2">The sequence shown here is derived from an EMBL/GenBank/DDBJ whole genome shotgun (WGS) entry which is preliminary data.</text>
</comment>
<keyword evidence="3" id="KW-1185">Reference proteome</keyword>
<gene>
    <name evidence="2" type="ORF">DU473_03075</name>
</gene>
<evidence type="ECO:0000313" key="2">
    <source>
        <dbReference type="EMBL" id="TBR81473.1"/>
    </source>
</evidence>
<keyword evidence="1" id="KW-0812">Transmembrane</keyword>
<proteinExistence type="predicted"/>
<dbReference type="OrthoDB" id="5372783at2"/>
<dbReference type="RefSeq" id="WP_131163641.1">
    <property type="nucleotide sequence ID" value="NZ_CP076657.1"/>
</dbReference>
<name>A0A4Q9JUP6_9BACT</name>
<keyword evidence="1" id="KW-1133">Transmembrane helix</keyword>
<evidence type="ECO:0008006" key="4">
    <source>
        <dbReference type="Google" id="ProtNLM"/>
    </source>
</evidence>